<name>A0A670JGL2_PODMU</name>
<dbReference type="GO" id="GO:0005615">
    <property type="term" value="C:extracellular space"/>
    <property type="evidence" value="ECO:0007669"/>
    <property type="project" value="TreeGrafter"/>
</dbReference>
<dbReference type="GeneTree" id="ENSGT01050000244971"/>
<organism evidence="10 11">
    <name type="scientific">Podarcis muralis</name>
    <name type="common">Wall lizard</name>
    <name type="synonym">Lacerta muralis</name>
    <dbReference type="NCBI Taxonomy" id="64176"/>
    <lineage>
        <taxon>Eukaryota</taxon>
        <taxon>Metazoa</taxon>
        <taxon>Chordata</taxon>
        <taxon>Craniata</taxon>
        <taxon>Vertebrata</taxon>
        <taxon>Euteleostomi</taxon>
        <taxon>Lepidosauria</taxon>
        <taxon>Squamata</taxon>
        <taxon>Bifurcata</taxon>
        <taxon>Unidentata</taxon>
        <taxon>Episquamata</taxon>
        <taxon>Laterata</taxon>
        <taxon>Lacertibaenia</taxon>
        <taxon>Lacertidae</taxon>
        <taxon>Podarcis</taxon>
    </lineage>
</organism>
<dbReference type="InterPro" id="IPR033116">
    <property type="entry name" value="TRYPSIN_SER"/>
</dbReference>
<evidence type="ECO:0000313" key="11">
    <source>
        <dbReference type="Proteomes" id="UP000472272"/>
    </source>
</evidence>
<keyword evidence="11" id="KW-1185">Reference proteome</keyword>
<evidence type="ECO:0000256" key="8">
    <source>
        <dbReference type="ARBA" id="ARBA00023157"/>
    </source>
</evidence>
<keyword evidence="8" id="KW-1015">Disulfide bond</keyword>
<keyword evidence="3" id="KW-0964">Secreted</keyword>
<feature type="domain" description="Peptidase S1" evidence="9">
    <location>
        <begin position="1"/>
        <end position="143"/>
    </location>
</feature>
<dbReference type="CDD" id="cd00190">
    <property type="entry name" value="Tryp_SPc"/>
    <property type="match status" value="1"/>
</dbReference>
<evidence type="ECO:0000256" key="6">
    <source>
        <dbReference type="ARBA" id="ARBA00022801"/>
    </source>
</evidence>
<dbReference type="Gene3D" id="2.40.10.10">
    <property type="entry name" value="Trypsin-like serine proteases"/>
    <property type="match status" value="1"/>
</dbReference>
<reference evidence="10" key="2">
    <citation type="submission" date="2025-08" db="UniProtKB">
        <authorList>
            <consortium name="Ensembl"/>
        </authorList>
    </citation>
    <scope>IDENTIFICATION</scope>
</reference>
<keyword evidence="7" id="KW-0720">Serine protease</keyword>
<proteinExistence type="inferred from homology"/>
<evidence type="ECO:0000259" key="9">
    <source>
        <dbReference type="PROSITE" id="PS50240"/>
    </source>
</evidence>
<evidence type="ECO:0000256" key="3">
    <source>
        <dbReference type="ARBA" id="ARBA00022525"/>
    </source>
</evidence>
<dbReference type="AlphaFoldDB" id="A0A670JGL2"/>
<evidence type="ECO:0000256" key="1">
    <source>
        <dbReference type="ARBA" id="ARBA00004613"/>
    </source>
</evidence>
<dbReference type="GO" id="GO:0004252">
    <property type="term" value="F:serine-type endopeptidase activity"/>
    <property type="evidence" value="ECO:0007669"/>
    <property type="project" value="InterPro"/>
</dbReference>
<sequence length="145" mass="15688">MLHYADHSIIASISWKNLHSLYILFCGFSPHPPKNLEPIPTGGGVVFSTATFPNILQCGNVRIISSETCSASYPNSITNGMVCAGVPEGGVDSCQGDSGGPLVCNQQLEGIVSWGLEKCAQPNRPGVYSRVCKYVNWIQQIMWNN</sequence>
<keyword evidence="6" id="KW-0378">Hydrolase</keyword>
<dbReference type="InterPro" id="IPR001254">
    <property type="entry name" value="Trypsin_dom"/>
</dbReference>
<reference evidence="10" key="3">
    <citation type="submission" date="2025-09" db="UniProtKB">
        <authorList>
            <consortium name="Ensembl"/>
        </authorList>
    </citation>
    <scope>IDENTIFICATION</scope>
</reference>
<dbReference type="SUPFAM" id="SSF50494">
    <property type="entry name" value="Trypsin-like serine proteases"/>
    <property type="match status" value="1"/>
</dbReference>
<dbReference type="Ensembl" id="ENSPMRT00000024631.1">
    <property type="protein sequence ID" value="ENSPMRP00000023195.1"/>
    <property type="gene ID" value="ENSPMRG00000014962.1"/>
</dbReference>
<dbReference type="PANTHER" id="PTHR24264:SF15">
    <property type="entry name" value="RIKEN CDNA 2210010C04 GENE"/>
    <property type="match status" value="1"/>
</dbReference>
<dbReference type="InterPro" id="IPR009003">
    <property type="entry name" value="Peptidase_S1_PA"/>
</dbReference>
<reference evidence="10 11" key="1">
    <citation type="journal article" date="2019" name="Proc. Natl. Acad. Sci. U.S.A.">
        <title>Regulatory changes in pterin and carotenoid genes underlie balanced color polymorphisms in the wall lizard.</title>
        <authorList>
            <person name="Andrade P."/>
            <person name="Pinho C."/>
            <person name="Perez I de Lanuza G."/>
            <person name="Afonso S."/>
            <person name="Brejcha J."/>
            <person name="Rubin C.J."/>
            <person name="Wallerman O."/>
            <person name="Pereira P."/>
            <person name="Sabatino S.J."/>
            <person name="Bellati A."/>
            <person name="Pellitteri-Rosa D."/>
            <person name="Bosakova Z."/>
            <person name="Bunikis I."/>
            <person name="Carretero M.A."/>
            <person name="Feiner N."/>
            <person name="Marsik P."/>
            <person name="Pauperio F."/>
            <person name="Salvi D."/>
            <person name="Soler L."/>
            <person name="While G.M."/>
            <person name="Uller T."/>
            <person name="Font E."/>
            <person name="Andersson L."/>
            <person name="Carneiro M."/>
        </authorList>
    </citation>
    <scope>NUCLEOTIDE SEQUENCE</scope>
</reference>
<dbReference type="FunFam" id="2.40.10.10:FF:000010">
    <property type="entry name" value="Kallikrein related peptidase 11"/>
    <property type="match status" value="1"/>
</dbReference>
<dbReference type="Pfam" id="PF00089">
    <property type="entry name" value="Trypsin"/>
    <property type="match status" value="1"/>
</dbReference>
<evidence type="ECO:0000256" key="5">
    <source>
        <dbReference type="ARBA" id="ARBA00022670"/>
    </source>
</evidence>
<keyword evidence="4" id="KW-0800">Toxin</keyword>
<dbReference type="PROSITE" id="PS50240">
    <property type="entry name" value="TRYPSIN_DOM"/>
    <property type="match status" value="1"/>
</dbReference>
<comment type="subcellular location">
    <subcellularLocation>
        <location evidence="1">Secreted</location>
    </subcellularLocation>
</comment>
<comment type="similarity">
    <text evidence="2">Belongs to the peptidase S1 family. Snake venom subfamily.</text>
</comment>
<dbReference type="InterPro" id="IPR043504">
    <property type="entry name" value="Peptidase_S1_PA_chymotrypsin"/>
</dbReference>
<dbReference type="Proteomes" id="UP000472272">
    <property type="component" value="Chromosome 8"/>
</dbReference>
<keyword evidence="5" id="KW-0645">Protease</keyword>
<accession>A0A670JGL2</accession>
<dbReference type="GO" id="GO:0090729">
    <property type="term" value="F:toxin activity"/>
    <property type="evidence" value="ECO:0007669"/>
    <property type="project" value="UniProtKB-KW"/>
</dbReference>
<evidence type="ECO:0000313" key="10">
    <source>
        <dbReference type="Ensembl" id="ENSPMRP00000023195.1"/>
    </source>
</evidence>
<evidence type="ECO:0000256" key="4">
    <source>
        <dbReference type="ARBA" id="ARBA00022656"/>
    </source>
</evidence>
<evidence type="ECO:0000256" key="2">
    <source>
        <dbReference type="ARBA" id="ARBA00009228"/>
    </source>
</evidence>
<dbReference type="GO" id="GO:0006508">
    <property type="term" value="P:proteolysis"/>
    <property type="evidence" value="ECO:0007669"/>
    <property type="project" value="UniProtKB-KW"/>
</dbReference>
<dbReference type="InterPro" id="IPR050127">
    <property type="entry name" value="Serine_Proteases_S1"/>
</dbReference>
<evidence type="ECO:0000256" key="7">
    <source>
        <dbReference type="ARBA" id="ARBA00022825"/>
    </source>
</evidence>
<dbReference type="PANTHER" id="PTHR24264">
    <property type="entry name" value="TRYPSIN-RELATED"/>
    <property type="match status" value="1"/>
</dbReference>
<protein>
    <recommendedName>
        <fullName evidence="9">Peptidase S1 domain-containing protein</fullName>
    </recommendedName>
</protein>
<dbReference type="PROSITE" id="PS00135">
    <property type="entry name" value="TRYPSIN_SER"/>
    <property type="match status" value="1"/>
</dbReference>
<dbReference type="SMART" id="SM00020">
    <property type="entry name" value="Tryp_SPc"/>
    <property type="match status" value="1"/>
</dbReference>